<protein>
    <submittedName>
        <fullName evidence="2">Uncharacterized protein</fullName>
    </submittedName>
</protein>
<organism evidence="2 3">
    <name type="scientific">Sulfitobacter geojensis</name>
    <dbReference type="NCBI Taxonomy" id="1342299"/>
    <lineage>
        <taxon>Bacteria</taxon>
        <taxon>Pseudomonadati</taxon>
        <taxon>Pseudomonadota</taxon>
        <taxon>Alphaproteobacteria</taxon>
        <taxon>Rhodobacterales</taxon>
        <taxon>Roseobacteraceae</taxon>
        <taxon>Sulfitobacter</taxon>
    </lineage>
</organism>
<dbReference type="RefSeq" id="WP_203243546.1">
    <property type="nucleotide sequence ID" value="NZ_JAFBRH010000008.1"/>
</dbReference>
<proteinExistence type="predicted"/>
<accession>A0AAE2W1J5</accession>
<feature type="chain" id="PRO_5042065480" evidence="1">
    <location>
        <begin position="21"/>
        <end position="167"/>
    </location>
</feature>
<dbReference type="AlphaFoldDB" id="A0AAE2W1J5"/>
<dbReference type="EMBL" id="JAFBRM010000009">
    <property type="protein sequence ID" value="MBM1715826.1"/>
    <property type="molecule type" value="Genomic_DNA"/>
</dbReference>
<sequence length="167" mass="18708">MMSRAIFTLLVGIQFGSSLAADELKSLTPSELQESAVSAVDDSDAPRLLNIMKEMQSRQLLFFVDPNQEGCEREPDRVGILRSKPFAWAAARQAYFTFLRQEQMARGDCGCITGQTTFDEFAVQMFGATAATMSEEQFQELLKFKLEQENLTSARHRDYVAKTCAGE</sequence>
<reference evidence="2 3" key="1">
    <citation type="submission" date="2021-01" db="EMBL/GenBank/DDBJ databases">
        <title>Diatom-associated Roseobacters Show Island Model of Population Structure.</title>
        <authorList>
            <person name="Qu L."/>
            <person name="Feng X."/>
            <person name="Chen Y."/>
            <person name="Li L."/>
            <person name="Wang X."/>
            <person name="Hu Z."/>
            <person name="Wang H."/>
            <person name="Luo H."/>
        </authorList>
    </citation>
    <scope>NUCLEOTIDE SEQUENCE [LARGE SCALE GENOMIC DNA]</scope>
    <source>
        <strain evidence="2 3">TR60-84</strain>
    </source>
</reference>
<gene>
    <name evidence="2" type="ORF">JQV55_19810</name>
</gene>
<evidence type="ECO:0000313" key="3">
    <source>
        <dbReference type="Proteomes" id="UP000732193"/>
    </source>
</evidence>
<evidence type="ECO:0000313" key="2">
    <source>
        <dbReference type="EMBL" id="MBM1715826.1"/>
    </source>
</evidence>
<keyword evidence="3" id="KW-1185">Reference proteome</keyword>
<dbReference type="Proteomes" id="UP000732193">
    <property type="component" value="Unassembled WGS sequence"/>
</dbReference>
<name>A0AAE2W1J5_9RHOB</name>
<comment type="caution">
    <text evidence="2">The sequence shown here is derived from an EMBL/GenBank/DDBJ whole genome shotgun (WGS) entry which is preliminary data.</text>
</comment>
<keyword evidence="1" id="KW-0732">Signal</keyword>
<evidence type="ECO:0000256" key="1">
    <source>
        <dbReference type="SAM" id="SignalP"/>
    </source>
</evidence>
<feature type="signal peptide" evidence="1">
    <location>
        <begin position="1"/>
        <end position="20"/>
    </location>
</feature>